<organism evidence="1 2">
    <name type="scientific">Kaistia geumhonensis</name>
    <dbReference type="NCBI Taxonomy" id="410839"/>
    <lineage>
        <taxon>Bacteria</taxon>
        <taxon>Pseudomonadati</taxon>
        <taxon>Pseudomonadota</taxon>
        <taxon>Alphaproteobacteria</taxon>
        <taxon>Hyphomicrobiales</taxon>
        <taxon>Kaistiaceae</taxon>
        <taxon>Kaistia</taxon>
    </lineage>
</organism>
<evidence type="ECO:0000313" key="2">
    <source>
        <dbReference type="Proteomes" id="UP001223743"/>
    </source>
</evidence>
<reference evidence="1 2" key="1">
    <citation type="submission" date="2023-07" db="EMBL/GenBank/DDBJ databases">
        <title>Genomic Encyclopedia of Type Strains, Phase IV (KMG-IV): sequencing the most valuable type-strain genomes for metagenomic binning, comparative biology and taxonomic classification.</title>
        <authorList>
            <person name="Goeker M."/>
        </authorList>
    </citation>
    <scope>NUCLEOTIDE SEQUENCE [LARGE SCALE GENOMIC DNA]</scope>
    <source>
        <strain evidence="1 2">B1-1</strain>
    </source>
</reference>
<accession>A0ABU0MCG7</accession>
<comment type="caution">
    <text evidence="1">The sequence shown here is derived from an EMBL/GenBank/DDBJ whole genome shotgun (WGS) entry which is preliminary data.</text>
</comment>
<evidence type="ECO:0000313" key="1">
    <source>
        <dbReference type="EMBL" id="MDQ0518666.1"/>
    </source>
</evidence>
<dbReference type="Pfam" id="PF10098">
    <property type="entry name" value="DUF2336"/>
    <property type="match status" value="1"/>
</dbReference>
<protein>
    <submittedName>
        <fullName evidence="1">Uncharacterized protein (DUF2336 family)</fullName>
    </submittedName>
</protein>
<keyword evidence="2" id="KW-1185">Reference proteome</keyword>
<gene>
    <name evidence="1" type="ORF">QO015_004279</name>
</gene>
<dbReference type="PIRSF" id="PIRSF035865">
    <property type="entry name" value="UCP035865"/>
    <property type="match status" value="1"/>
</dbReference>
<dbReference type="InterPro" id="IPR014598">
    <property type="entry name" value="UCP035865"/>
</dbReference>
<dbReference type="InterPro" id="IPR019285">
    <property type="entry name" value="DUF2336"/>
</dbReference>
<dbReference type="EMBL" id="JAUSWJ010000001">
    <property type="protein sequence ID" value="MDQ0518666.1"/>
    <property type="molecule type" value="Genomic_DNA"/>
</dbReference>
<name>A0ABU0MCG7_9HYPH</name>
<dbReference type="Proteomes" id="UP001223743">
    <property type="component" value="Unassembled WGS sequence"/>
</dbReference>
<dbReference type="RefSeq" id="WP_266284301.1">
    <property type="nucleotide sequence ID" value="NZ_JAPKNF010000004.1"/>
</dbReference>
<proteinExistence type="predicted"/>
<sequence>MNLRQFLDWMDTAPPERRAEAAHAMARAYLFSDLDAAARDDMEASLTVLLDDPAAEVRHALADALAVDPKAPRHIILALAADLLDIAGLVLTCSPVFIDPELVDIVAAADGPRQAAVAARLSVSAGVAAAIAEVGEREACAVLLDNPDATIAAISLARLADRFGEDAAIRDRLLGRDDLPADIRQMLIRRLGDRLGAFVSAKAWMAPERARTVTREACERATIAIAAESETDDLAALVEHLRVTGQLTTALLLRAVCAGNLSLFESALTVLARMPEGRVAGLVRSGRVGALRAVYEKAGLPASAFDAFAAAIETARDWQREETPAGRHAFARRMVERVMSRYSAITDGEANELVAMLRRFAAEEARESARAAARDVRSVA</sequence>